<gene>
    <name evidence="2" type="primary">pseH</name>
    <name evidence="2" type="ORF">FE247_00025</name>
</gene>
<dbReference type="InterPro" id="IPR016181">
    <property type="entry name" value="Acyl_CoA_acyltransferase"/>
</dbReference>
<dbReference type="Pfam" id="PF00583">
    <property type="entry name" value="Acetyltransf_1"/>
    <property type="match status" value="1"/>
</dbReference>
<dbReference type="EC" id="2.3.1.202" evidence="2"/>
<dbReference type="InterPro" id="IPR020036">
    <property type="entry name" value="PseH"/>
</dbReference>
<accession>A0ABY2V718</accession>
<evidence type="ECO:0000313" key="3">
    <source>
        <dbReference type="Proteomes" id="UP000305417"/>
    </source>
</evidence>
<evidence type="ECO:0000259" key="1">
    <source>
        <dbReference type="PROSITE" id="PS51186"/>
    </source>
</evidence>
<dbReference type="NCBIfam" id="TIGR03585">
    <property type="entry name" value="PseH"/>
    <property type="match status" value="1"/>
</dbReference>
<proteinExistence type="predicted"/>
<evidence type="ECO:0000313" key="2">
    <source>
        <dbReference type="EMBL" id="TLT01792.1"/>
    </source>
</evidence>
<dbReference type="Proteomes" id="UP000305417">
    <property type="component" value="Unassembled WGS sequence"/>
</dbReference>
<dbReference type="EMBL" id="VBUC01000001">
    <property type="protein sequence ID" value="TLT01792.1"/>
    <property type="molecule type" value="Genomic_DNA"/>
</dbReference>
<organism evidence="2 3">
    <name type="scientific">Aliarcobacter cibarius</name>
    <dbReference type="NCBI Taxonomy" id="255507"/>
    <lineage>
        <taxon>Bacteria</taxon>
        <taxon>Pseudomonadati</taxon>
        <taxon>Campylobacterota</taxon>
        <taxon>Epsilonproteobacteria</taxon>
        <taxon>Campylobacterales</taxon>
        <taxon>Arcobacteraceae</taxon>
        <taxon>Aliarcobacter</taxon>
    </lineage>
</organism>
<dbReference type="PROSITE" id="PS51186">
    <property type="entry name" value="GNAT"/>
    <property type="match status" value="1"/>
</dbReference>
<keyword evidence="2" id="KW-0808">Transferase</keyword>
<keyword evidence="2" id="KW-0012">Acyltransferase</keyword>
<comment type="caution">
    <text evidence="2">The sequence shown here is derived from an EMBL/GenBank/DDBJ whole genome shotgun (WGS) entry which is preliminary data.</text>
</comment>
<feature type="domain" description="N-acetyltransferase" evidence="1">
    <location>
        <begin position="7"/>
        <end position="157"/>
    </location>
</feature>
<dbReference type="RefSeq" id="WP_138108153.1">
    <property type="nucleotide sequence ID" value="NZ_VBUC01000001.1"/>
</dbReference>
<dbReference type="SUPFAM" id="SSF55729">
    <property type="entry name" value="Acyl-CoA N-acyltransferases (Nat)"/>
    <property type="match status" value="1"/>
</dbReference>
<reference evidence="2 3" key="1">
    <citation type="submission" date="2019-05" db="EMBL/GenBank/DDBJ databases">
        <title>Arcobacter cibarius and Arcobacter thereius providing challenges in identification an antibiotic susceptibility and Quinolone resistance.</title>
        <authorList>
            <person name="Busch A."/>
            <person name="Hanel I."/>
            <person name="Hotzel H."/>
            <person name="Tomaso H."/>
        </authorList>
    </citation>
    <scope>NUCLEOTIDE SEQUENCE [LARGE SCALE GENOMIC DNA]</scope>
    <source>
        <strain evidence="2 3">16CS0831-2</strain>
    </source>
</reference>
<dbReference type="Gene3D" id="3.40.630.30">
    <property type="match status" value="1"/>
</dbReference>
<dbReference type="PANTHER" id="PTHR43415:SF3">
    <property type="entry name" value="GNAT-FAMILY ACETYLTRANSFERASE"/>
    <property type="match status" value="1"/>
</dbReference>
<keyword evidence="3" id="KW-1185">Reference proteome</keyword>
<sequence>MNNIELINFTELNLSEVKMVLKWRNNPDVRKWMYNQDEILLENHLAFIKSLKSKKDKLYFLVKKNNEYIGVIDFNNIKDQSLIMGIYTNPSIKGFGKILLENIINYSFDVLKVKKIFSEVFSENTKAYELYKKYNFIKTDIKIVNNKEVICMELKNENR</sequence>
<dbReference type="GO" id="GO:0016746">
    <property type="term" value="F:acyltransferase activity"/>
    <property type="evidence" value="ECO:0007669"/>
    <property type="project" value="UniProtKB-KW"/>
</dbReference>
<dbReference type="PANTHER" id="PTHR43415">
    <property type="entry name" value="SPERMIDINE N(1)-ACETYLTRANSFERASE"/>
    <property type="match status" value="1"/>
</dbReference>
<name>A0ABY2V718_9BACT</name>
<dbReference type="InterPro" id="IPR000182">
    <property type="entry name" value="GNAT_dom"/>
</dbReference>
<protein>
    <submittedName>
        <fullName evidence="2">UDP-4-amino-4, 6-dideoxy-N-acetyl-beta-L-altrosamine N-acetyltransferase</fullName>
        <ecNumber evidence="2">2.3.1.202</ecNumber>
    </submittedName>
</protein>